<sequence>MENKNSMKRKNEILEASLIAFSKNGYFKTTTAHIATIAGISQPYIFKFFKTKEALFIAALNQAFERIIESFEQIKSNNADIVEDMITAYETISNKYPNEVNIQVIAFSVTEGNIQNTVRTGLLKIRDYALKRFENENVNNPENEVTTFLARGILCNISQFINLPSLINRNLNK</sequence>
<name>A0A2T4S7C3_9STAP</name>
<evidence type="ECO:0000313" key="4">
    <source>
        <dbReference type="EMBL" id="PTK56668.1"/>
    </source>
</evidence>
<dbReference type="Pfam" id="PF00440">
    <property type="entry name" value="TetR_N"/>
    <property type="match status" value="1"/>
</dbReference>
<dbReference type="InterPro" id="IPR001647">
    <property type="entry name" value="HTH_TetR"/>
</dbReference>
<feature type="domain" description="HTH tetR-type" evidence="3">
    <location>
        <begin position="7"/>
        <end position="67"/>
    </location>
</feature>
<organism evidence="4 5">
    <name type="scientific">Staphylococcus nepalensis</name>
    <dbReference type="NCBI Taxonomy" id="214473"/>
    <lineage>
        <taxon>Bacteria</taxon>
        <taxon>Bacillati</taxon>
        <taxon>Bacillota</taxon>
        <taxon>Bacilli</taxon>
        <taxon>Bacillales</taxon>
        <taxon>Staphylococcaceae</taxon>
        <taxon>Staphylococcus</taxon>
    </lineage>
</organism>
<evidence type="ECO:0000313" key="5">
    <source>
        <dbReference type="Proteomes" id="UP000240400"/>
    </source>
</evidence>
<dbReference type="PROSITE" id="PS01081">
    <property type="entry name" value="HTH_TETR_1"/>
    <property type="match status" value="1"/>
</dbReference>
<dbReference type="AlphaFoldDB" id="A0A2T4S7C3"/>
<dbReference type="InterPro" id="IPR050624">
    <property type="entry name" value="HTH-type_Tx_Regulator"/>
</dbReference>
<dbReference type="Gene3D" id="1.10.357.10">
    <property type="entry name" value="Tetracycline Repressor, domain 2"/>
    <property type="match status" value="1"/>
</dbReference>
<dbReference type="PANTHER" id="PTHR43479:SF11">
    <property type="entry name" value="ACREF_ENVCD OPERON REPRESSOR-RELATED"/>
    <property type="match status" value="1"/>
</dbReference>
<proteinExistence type="predicted"/>
<reference evidence="4 5" key="1">
    <citation type="journal article" date="2016" name="Front. Microbiol.">
        <title>Comprehensive Phylogenetic Analysis of Bovine Non-aureus Staphylococci Species Based on Whole-Genome Sequencing.</title>
        <authorList>
            <person name="Naushad S."/>
            <person name="Barkema H.W."/>
            <person name="Luby C."/>
            <person name="Condas L.A."/>
            <person name="Nobrega D.B."/>
            <person name="Carson D.A."/>
            <person name="De Buck J."/>
        </authorList>
    </citation>
    <scope>NUCLEOTIDE SEQUENCE [LARGE SCALE GENOMIC DNA]</scope>
    <source>
        <strain evidence="4 5">SNUC 4337</strain>
    </source>
</reference>
<dbReference type="PRINTS" id="PR00455">
    <property type="entry name" value="HTHTETR"/>
</dbReference>
<dbReference type="RefSeq" id="WP_107644576.1">
    <property type="nucleotide sequence ID" value="NZ_PZHR01000137.1"/>
</dbReference>
<comment type="caution">
    <text evidence="4">The sequence shown here is derived from an EMBL/GenBank/DDBJ whole genome shotgun (WGS) entry which is preliminary data.</text>
</comment>
<dbReference type="SUPFAM" id="SSF46689">
    <property type="entry name" value="Homeodomain-like"/>
    <property type="match status" value="1"/>
</dbReference>
<dbReference type="PROSITE" id="PS50977">
    <property type="entry name" value="HTH_TETR_2"/>
    <property type="match status" value="1"/>
</dbReference>
<dbReference type="Proteomes" id="UP000240400">
    <property type="component" value="Unassembled WGS sequence"/>
</dbReference>
<dbReference type="InterPro" id="IPR023772">
    <property type="entry name" value="DNA-bd_HTH_TetR-type_CS"/>
</dbReference>
<protein>
    <submittedName>
        <fullName evidence="4">TetR/AcrR family transcriptional regulator</fullName>
    </submittedName>
</protein>
<dbReference type="InterPro" id="IPR009057">
    <property type="entry name" value="Homeodomain-like_sf"/>
</dbReference>
<evidence type="ECO:0000259" key="3">
    <source>
        <dbReference type="PROSITE" id="PS50977"/>
    </source>
</evidence>
<feature type="DNA-binding region" description="H-T-H motif" evidence="2">
    <location>
        <begin position="30"/>
        <end position="49"/>
    </location>
</feature>
<dbReference type="GO" id="GO:0003677">
    <property type="term" value="F:DNA binding"/>
    <property type="evidence" value="ECO:0007669"/>
    <property type="project" value="UniProtKB-UniRule"/>
</dbReference>
<dbReference type="PANTHER" id="PTHR43479">
    <property type="entry name" value="ACREF/ENVCD OPERON REPRESSOR-RELATED"/>
    <property type="match status" value="1"/>
</dbReference>
<dbReference type="OrthoDB" id="2356263at2"/>
<gene>
    <name evidence="4" type="ORF">BUZ61_13100</name>
</gene>
<accession>A0A2T4S7C3</accession>
<keyword evidence="1 2" id="KW-0238">DNA-binding</keyword>
<dbReference type="EMBL" id="PZHR01000137">
    <property type="protein sequence ID" value="PTK56668.1"/>
    <property type="molecule type" value="Genomic_DNA"/>
</dbReference>
<evidence type="ECO:0000256" key="2">
    <source>
        <dbReference type="PROSITE-ProRule" id="PRU00335"/>
    </source>
</evidence>
<evidence type="ECO:0000256" key="1">
    <source>
        <dbReference type="ARBA" id="ARBA00023125"/>
    </source>
</evidence>